<dbReference type="PROSITE" id="PS52004">
    <property type="entry name" value="KS3_2"/>
    <property type="match status" value="1"/>
</dbReference>
<comment type="similarity">
    <text evidence="1 3">Belongs to the thiolase-like superfamily. Beta-ketoacyl-ACP synthases family.</text>
</comment>
<accession>Q7NHL5</accession>
<proteinExistence type="inferred from homology"/>
<dbReference type="EnsemblBacteria" id="BAC90461">
    <property type="protein sequence ID" value="BAC90461"/>
    <property type="gene ID" value="BAC90461"/>
</dbReference>
<dbReference type="InterPro" id="IPR018201">
    <property type="entry name" value="Ketoacyl_synth_AS"/>
</dbReference>
<evidence type="ECO:0000313" key="5">
    <source>
        <dbReference type="EMBL" id="BAC90461.1"/>
    </source>
</evidence>
<organism evidence="5 6">
    <name type="scientific">Gloeobacter violaceus (strain ATCC 29082 / PCC 7421)</name>
    <dbReference type="NCBI Taxonomy" id="251221"/>
    <lineage>
        <taxon>Bacteria</taxon>
        <taxon>Bacillati</taxon>
        <taxon>Cyanobacteriota</taxon>
        <taxon>Cyanophyceae</taxon>
        <taxon>Gloeobacterales</taxon>
        <taxon>Gloeobacteraceae</taxon>
        <taxon>Gloeobacter</taxon>
    </lineage>
</organism>
<dbReference type="CDD" id="cd00834">
    <property type="entry name" value="KAS_I_II"/>
    <property type="match status" value="1"/>
</dbReference>
<dbReference type="Pfam" id="PF00109">
    <property type="entry name" value="ketoacyl-synt"/>
    <property type="match status" value="1"/>
</dbReference>
<evidence type="ECO:0000256" key="1">
    <source>
        <dbReference type="ARBA" id="ARBA00008467"/>
    </source>
</evidence>
<dbReference type="Pfam" id="PF02801">
    <property type="entry name" value="Ketoacyl-synt_C"/>
    <property type="match status" value="1"/>
</dbReference>
<dbReference type="KEGG" id="gvi:gll2520"/>
<dbReference type="AlphaFoldDB" id="Q7NHL5"/>
<sequence>MLALERSVVITGLGIVSCLGGEARTTWKRLLAGERGYEPGEPVGRAGTVQAETGRVVALVQQAAREALADAGSREAFDFGVAIGSSRGLQADWENGRTGPLIGLDAPAHAVAALAGTQGPLAALSCACASGAWAIGTGYRWIRWGLCDRVLVGAADAAITPLNLAGFRRAGALARDACLPFDRCHSGFVLAEGASVLVLEAEEVAHGRPYTRIRGFSATCDAFHPTAPHPEGEGLARAVERCRKQAPGLSVGAVHAHGTGTAAGDPVEAAVIARLYAPGTPVIACKGSLGHSLGASSAMEAALACLALQTGQLPPIAGLTDPLAPLAFVREAFRTSVTTLMLHSLGFGGQNTALLLEACPSPRRTLG</sequence>
<dbReference type="GO" id="GO:0006633">
    <property type="term" value="P:fatty acid biosynthetic process"/>
    <property type="evidence" value="ECO:0000318"/>
    <property type="project" value="GO_Central"/>
</dbReference>
<reference evidence="5 6" key="1">
    <citation type="journal article" date="2003" name="DNA Res.">
        <title>Complete genome structure of Gloeobacter violaceus PCC 7421, a cyanobacterium that lacks thylakoids.</title>
        <authorList>
            <person name="Nakamura Y."/>
            <person name="Kaneko T."/>
            <person name="Sato S."/>
            <person name="Mimuro M."/>
            <person name="Miyashita H."/>
            <person name="Tsuchiya T."/>
            <person name="Sasamoto S."/>
            <person name="Watanabe A."/>
            <person name="Kawashima K."/>
            <person name="Kishida Y."/>
            <person name="Kiyokawa C."/>
            <person name="Kohara M."/>
            <person name="Matsumoto M."/>
            <person name="Matsuno A."/>
            <person name="Nakazaki N."/>
            <person name="Shimpo S."/>
            <person name="Takeuchi C."/>
            <person name="Yamada M."/>
            <person name="Tabata S."/>
        </authorList>
    </citation>
    <scope>NUCLEOTIDE SEQUENCE [LARGE SCALE GENOMIC DNA]</scope>
    <source>
        <strain evidence="6">ATCC 29082 / PCC 7421</strain>
    </source>
</reference>
<dbReference type="PANTHER" id="PTHR11712">
    <property type="entry name" value="POLYKETIDE SYNTHASE-RELATED"/>
    <property type="match status" value="1"/>
</dbReference>
<protein>
    <submittedName>
        <fullName evidence="5">3-oxoacyl-[acyl-carrier-protein] synthase</fullName>
    </submittedName>
</protein>
<dbReference type="STRING" id="251221.gene:10760020"/>
<dbReference type="HOGENOM" id="CLU_000022_69_2_3"/>
<name>Q7NHL5_GLOVI</name>
<dbReference type="OrthoDB" id="9808669at2"/>
<dbReference type="InterPro" id="IPR014030">
    <property type="entry name" value="Ketoacyl_synth_N"/>
</dbReference>
<keyword evidence="2 3" id="KW-0808">Transferase</keyword>
<dbReference type="PROSITE" id="PS51257">
    <property type="entry name" value="PROKAR_LIPOPROTEIN"/>
    <property type="match status" value="1"/>
</dbReference>
<reference evidence="5 6" key="2">
    <citation type="journal article" date="2003" name="DNA Res.">
        <title>Complete genome structure of Gloeobacter violaceus PCC 7421, a cyanobacterium that lacks thylakoids (supplement).</title>
        <authorList>
            <person name="Nakamura Y."/>
            <person name="Kaneko T."/>
            <person name="Sato S."/>
            <person name="Mimuro M."/>
            <person name="Miyashita H."/>
            <person name="Tsuchiya T."/>
            <person name="Sasamoto S."/>
            <person name="Watanabe A."/>
            <person name="Kawashima K."/>
            <person name="Kishida Y."/>
            <person name="Kiyokawa C."/>
            <person name="Kohara M."/>
            <person name="Matsumoto M."/>
            <person name="Matsuno A."/>
            <person name="Nakazaki N."/>
            <person name="Shimpo S."/>
            <person name="Takeuchi C."/>
            <person name="Yamada M."/>
            <person name="Tabata S."/>
        </authorList>
    </citation>
    <scope>NUCLEOTIDE SEQUENCE [LARGE SCALE GENOMIC DNA]</scope>
    <source>
        <strain evidence="6">ATCC 29082 / PCC 7421</strain>
    </source>
</reference>
<dbReference type="PATRIC" id="fig|251221.4.peg.2559"/>
<feature type="domain" description="Ketosynthase family 3 (KS3)" evidence="4">
    <location>
        <begin position="5"/>
        <end position="358"/>
    </location>
</feature>
<dbReference type="EMBL" id="BA000045">
    <property type="protein sequence ID" value="BAC90461.1"/>
    <property type="molecule type" value="Genomic_DNA"/>
</dbReference>
<dbReference type="PROSITE" id="PS00606">
    <property type="entry name" value="KS3_1"/>
    <property type="match status" value="1"/>
</dbReference>
<evidence type="ECO:0000256" key="3">
    <source>
        <dbReference type="RuleBase" id="RU003694"/>
    </source>
</evidence>
<evidence type="ECO:0000256" key="2">
    <source>
        <dbReference type="ARBA" id="ARBA00022679"/>
    </source>
</evidence>
<dbReference type="GO" id="GO:0004315">
    <property type="term" value="F:3-oxoacyl-[acyl-carrier-protein] synthase activity"/>
    <property type="evidence" value="ECO:0000318"/>
    <property type="project" value="GO_Central"/>
</dbReference>
<dbReference type="InterPro" id="IPR020841">
    <property type="entry name" value="PKS_Beta-ketoAc_synthase_dom"/>
</dbReference>
<dbReference type="RefSeq" id="WP_011142515.1">
    <property type="nucleotide sequence ID" value="NC_005125.1"/>
</dbReference>
<gene>
    <name evidence="5" type="ordered locus">gll2520</name>
</gene>
<evidence type="ECO:0000259" key="4">
    <source>
        <dbReference type="PROSITE" id="PS52004"/>
    </source>
</evidence>
<dbReference type="SMART" id="SM00825">
    <property type="entry name" value="PKS_KS"/>
    <property type="match status" value="1"/>
</dbReference>
<keyword evidence="6" id="KW-1185">Reference proteome</keyword>
<dbReference type="InterPro" id="IPR014031">
    <property type="entry name" value="Ketoacyl_synth_C"/>
</dbReference>
<dbReference type="InParanoid" id="Q7NHL5"/>
<evidence type="ECO:0000313" key="6">
    <source>
        <dbReference type="Proteomes" id="UP000000557"/>
    </source>
</evidence>
<dbReference type="Gene3D" id="3.40.47.10">
    <property type="match status" value="1"/>
</dbReference>
<dbReference type="PhylomeDB" id="Q7NHL5"/>
<dbReference type="Proteomes" id="UP000000557">
    <property type="component" value="Chromosome"/>
</dbReference>
<dbReference type="eggNOG" id="COG0304">
    <property type="taxonomic scope" value="Bacteria"/>
</dbReference>
<dbReference type="InterPro" id="IPR000794">
    <property type="entry name" value="Beta-ketoacyl_synthase"/>
</dbReference>
<dbReference type="InterPro" id="IPR016039">
    <property type="entry name" value="Thiolase-like"/>
</dbReference>
<dbReference type="PANTHER" id="PTHR11712:SF347">
    <property type="entry name" value="BETA KETOACYL-ACYL CARRIER PROTEIN SYNTHASE"/>
    <property type="match status" value="1"/>
</dbReference>
<dbReference type="SUPFAM" id="SSF53901">
    <property type="entry name" value="Thiolase-like"/>
    <property type="match status" value="2"/>
</dbReference>